<reference evidence="1" key="1">
    <citation type="submission" date="2022-01" db="EMBL/GenBank/DDBJ databases">
        <title>Genome sequencing of Zunongwangia sp. M21534 genome.</title>
        <authorList>
            <person name="Chen Y."/>
            <person name="Dong C."/>
            <person name="Shao Z."/>
        </authorList>
    </citation>
    <scope>NUCLEOTIDE SEQUENCE</scope>
    <source>
        <strain evidence="1">MCCC M21534</strain>
    </source>
</reference>
<proteinExistence type="predicted"/>
<dbReference type="EMBL" id="JAKHSK010000009">
    <property type="protein sequence ID" value="MCL6218204.1"/>
    <property type="molecule type" value="Genomic_DNA"/>
</dbReference>
<dbReference type="AlphaFoldDB" id="A0A9X2CN53"/>
<sequence length="405" mass="45091">MKTIEKITFFFPMLMLLISCSSDSINGETTGQEPPKETDLASLKTIEANEVEAFSAIILAKIEDNGGSSVKEQGICYALTSTPDYNSSKKEPNSFKGSGEFEVKLTDLSEGETYYARAFAKNAKGISYGNEVSFTTKTAVPPSFKMNDTIVSGPHDIWTDVELTERGEDELVEVGVLYSTQESFDLESGTKLKQEGLNSTFKYRMTDLEANTTYFYKPYAITEHGKTHYGEATQYKTLEQGNFTWSFNGTLDPNNENHQRIKEAFDTATWYYSNYTAIQKHVTVNYSPGTPTADANFDGWINMGANASYQRTGTAMHEMAHTVGVGQHWTWKFIIDNDDSYYSAARANAVLSMMTNGADTAMHGDDIHFWPYGINGAHEDTGDDFLYIMNALIVQGFKEDGLPSN</sequence>
<evidence type="ECO:0000313" key="1">
    <source>
        <dbReference type="EMBL" id="MCL6218204.1"/>
    </source>
</evidence>
<keyword evidence="2" id="KW-1185">Reference proteome</keyword>
<protein>
    <recommendedName>
        <fullName evidence="3">Fibronectin type-III domain-containing protein</fullName>
    </recommendedName>
</protein>
<gene>
    <name evidence="1" type="ORF">L1967_07840</name>
</gene>
<accession>A0A9X2CN53</accession>
<dbReference type="InterPro" id="IPR036116">
    <property type="entry name" value="FN3_sf"/>
</dbReference>
<dbReference type="PROSITE" id="PS51257">
    <property type="entry name" value="PROKAR_LIPOPROTEIN"/>
    <property type="match status" value="1"/>
</dbReference>
<dbReference type="RefSeq" id="WP_249601174.1">
    <property type="nucleotide sequence ID" value="NZ_JAKHSK010000009.1"/>
</dbReference>
<name>A0A9X2CN53_9FLAO</name>
<comment type="caution">
    <text evidence="1">The sequence shown here is derived from an EMBL/GenBank/DDBJ whole genome shotgun (WGS) entry which is preliminary data.</text>
</comment>
<evidence type="ECO:0008006" key="3">
    <source>
        <dbReference type="Google" id="ProtNLM"/>
    </source>
</evidence>
<dbReference type="Gene3D" id="2.60.40.10">
    <property type="entry name" value="Immunoglobulins"/>
    <property type="match status" value="1"/>
</dbReference>
<dbReference type="SUPFAM" id="SSF49265">
    <property type="entry name" value="Fibronectin type III"/>
    <property type="match status" value="1"/>
</dbReference>
<evidence type="ECO:0000313" key="2">
    <source>
        <dbReference type="Proteomes" id="UP001139521"/>
    </source>
</evidence>
<dbReference type="InterPro" id="IPR013783">
    <property type="entry name" value="Ig-like_fold"/>
</dbReference>
<organism evidence="1 2">
    <name type="scientific">Zunongwangia pacifica</name>
    <dbReference type="NCBI Taxonomy" id="2911062"/>
    <lineage>
        <taxon>Bacteria</taxon>
        <taxon>Pseudomonadati</taxon>
        <taxon>Bacteroidota</taxon>
        <taxon>Flavobacteriia</taxon>
        <taxon>Flavobacteriales</taxon>
        <taxon>Flavobacteriaceae</taxon>
        <taxon>Zunongwangia</taxon>
    </lineage>
</organism>
<dbReference type="Proteomes" id="UP001139521">
    <property type="component" value="Unassembled WGS sequence"/>
</dbReference>